<organism evidence="1 2">
    <name type="scientific">Herbiconiux daphne</name>
    <dbReference type="NCBI Taxonomy" id="2970914"/>
    <lineage>
        <taxon>Bacteria</taxon>
        <taxon>Bacillati</taxon>
        <taxon>Actinomycetota</taxon>
        <taxon>Actinomycetes</taxon>
        <taxon>Micrococcales</taxon>
        <taxon>Microbacteriaceae</taxon>
        <taxon>Herbiconiux</taxon>
    </lineage>
</organism>
<comment type="caution">
    <text evidence="1">The sequence shown here is derived from an EMBL/GenBank/DDBJ whole genome shotgun (WGS) entry which is preliminary data.</text>
</comment>
<dbReference type="Proteomes" id="UP001165586">
    <property type="component" value="Unassembled WGS sequence"/>
</dbReference>
<feature type="non-terminal residue" evidence="1">
    <location>
        <position position="128"/>
    </location>
</feature>
<keyword evidence="2" id="KW-1185">Reference proteome</keyword>
<proteinExistence type="predicted"/>
<sequence>MLLKAIEEIGEGVWMFRLAETIQAIDDKGTGSSDTWLKIMKQKNWTRYTVNVANRKYISLEGLLHMMNLMNIDKRDVVMSAYRDKTKPKIKKTPLKDLKKRKAAALLSDDVDEFKRLSLLISQREKRG</sequence>
<gene>
    <name evidence="1" type="ORF">N1032_27060</name>
</gene>
<name>A0ABT2HC10_9MICO</name>
<protein>
    <submittedName>
        <fullName evidence="1">Uncharacterized protein</fullName>
    </submittedName>
</protein>
<evidence type="ECO:0000313" key="1">
    <source>
        <dbReference type="EMBL" id="MCS5737397.1"/>
    </source>
</evidence>
<dbReference type="EMBL" id="JANLCJ010000668">
    <property type="protein sequence ID" value="MCS5737397.1"/>
    <property type="molecule type" value="Genomic_DNA"/>
</dbReference>
<accession>A0ABT2HC10</accession>
<reference evidence="1" key="1">
    <citation type="submission" date="2022-08" db="EMBL/GenBank/DDBJ databases">
        <authorList>
            <person name="Deng Y."/>
            <person name="Han X.-F."/>
            <person name="Zhang Y.-Q."/>
        </authorList>
    </citation>
    <scope>NUCLEOTIDE SEQUENCE</scope>
    <source>
        <strain evidence="1">CPCC 203386</strain>
    </source>
</reference>
<evidence type="ECO:0000313" key="2">
    <source>
        <dbReference type="Proteomes" id="UP001165586"/>
    </source>
</evidence>
<dbReference type="RefSeq" id="WP_259543788.1">
    <property type="nucleotide sequence ID" value="NZ_JANLCJ010000668.1"/>
</dbReference>